<name>A0A178INS9_9BACT</name>
<sequence length="181" mass="19932">MREFPLEKAFQWFEPGPVVLVSTAHRGKANIMTMSWHMVVEFSPQIACVVSPGNHTFAALRATRECVISIPGADLARTVVDIGNCSGREVDKFAAFGLTALPASSVRAPLIAECLAGLECRVADTRLVGKYSLFVLDGVKAWTNPRRKNRKTFHAVGDGTFVVDGRALNLKKRMTKWPEFI</sequence>
<dbReference type="GO" id="GO:0016646">
    <property type="term" value="F:oxidoreductase activity, acting on the CH-NH group of donors, NAD or NADP as acceptor"/>
    <property type="evidence" value="ECO:0007669"/>
    <property type="project" value="UniProtKB-ARBA"/>
</dbReference>
<dbReference type="Pfam" id="PF01613">
    <property type="entry name" value="Flavin_Reduct"/>
    <property type="match status" value="1"/>
</dbReference>
<dbReference type="InterPro" id="IPR052174">
    <property type="entry name" value="Flavoredoxin"/>
</dbReference>
<comment type="cofactor">
    <cofactor evidence="1">
        <name>FMN</name>
        <dbReference type="ChEBI" id="CHEBI:58210"/>
    </cofactor>
</comment>
<dbReference type="AlphaFoldDB" id="A0A178INS9"/>
<dbReference type="EMBL" id="LRRQ01000030">
    <property type="protein sequence ID" value="OAM91351.1"/>
    <property type="molecule type" value="Genomic_DNA"/>
</dbReference>
<comment type="similarity">
    <text evidence="3">Belongs to the flavoredoxin family.</text>
</comment>
<evidence type="ECO:0000313" key="5">
    <source>
        <dbReference type="EMBL" id="OAM91351.1"/>
    </source>
</evidence>
<accession>A0A178INS9</accession>
<dbReference type="SUPFAM" id="SSF50475">
    <property type="entry name" value="FMN-binding split barrel"/>
    <property type="match status" value="1"/>
</dbReference>
<dbReference type="PANTHER" id="PTHR43567">
    <property type="entry name" value="FLAVOREDOXIN-RELATED-RELATED"/>
    <property type="match status" value="1"/>
</dbReference>
<evidence type="ECO:0000256" key="2">
    <source>
        <dbReference type="ARBA" id="ARBA00022630"/>
    </source>
</evidence>
<comment type="caution">
    <text evidence="5">The sequence shown here is derived from an EMBL/GenBank/DDBJ whole genome shotgun (WGS) entry which is preliminary data.</text>
</comment>
<gene>
    <name evidence="5" type="ORF">AW736_03690</name>
</gene>
<reference evidence="5 6" key="1">
    <citation type="submission" date="2016-01" db="EMBL/GenBank/DDBJ databases">
        <title>High potential of lignocellulose degradation of a new Verrucomicrobia species.</title>
        <authorList>
            <person name="Wang Y."/>
            <person name="Shi Y."/>
            <person name="Qiu Z."/>
            <person name="Liu S."/>
            <person name="Yang H."/>
        </authorList>
    </citation>
    <scope>NUCLEOTIDE SEQUENCE [LARGE SCALE GENOMIC DNA]</scope>
    <source>
        <strain evidence="5 6">TSB47</strain>
    </source>
</reference>
<evidence type="ECO:0000259" key="4">
    <source>
        <dbReference type="SMART" id="SM00903"/>
    </source>
</evidence>
<dbReference type="Gene3D" id="2.30.110.10">
    <property type="entry name" value="Electron Transport, Fmn-binding Protein, Chain A"/>
    <property type="match status" value="1"/>
</dbReference>
<proteinExistence type="inferred from homology"/>
<evidence type="ECO:0000313" key="6">
    <source>
        <dbReference type="Proteomes" id="UP000078486"/>
    </source>
</evidence>
<dbReference type="Proteomes" id="UP000078486">
    <property type="component" value="Unassembled WGS sequence"/>
</dbReference>
<keyword evidence="2" id="KW-0285">Flavoprotein</keyword>
<evidence type="ECO:0000256" key="3">
    <source>
        <dbReference type="ARBA" id="ARBA00038054"/>
    </source>
</evidence>
<keyword evidence="6" id="KW-1185">Reference proteome</keyword>
<protein>
    <submittedName>
        <fullName evidence="5">Flavin reductase</fullName>
    </submittedName>
</protein>
<evidence type="ECO:0000256" key="1">
    <source>
        <dbReference type="ARBA" id="ARBA00001917"/>
    </source>
</evidence>
<feature type="domain" description="Flavin reductase like" evidence="4">
    <location>
        <begin position="13"/>
        <end position="150"/>
    </location>
</feature>
<dbReference type="STRING" id="1184151.AW736_03690"/>
<organism evidence="5 6">
    <name type="scientific">Termitidicoccus mucosus</name>
    <dbReference type="NCBI Taxonomy" id="1184151"/>
    <lineage>
        <taxon>Bacteria</taxon>
        <taxon>Pseudomonadati</taxon>
        <taxon>Verrucomicrobiota</taxon>
        <taxon>Opitutia</taxon>
        <taxon>Opitutales</taxon>
        <taxon>Opitutaceae</taxon>
        <taxon>Termitidicoccus</taxon>
    </lineage>
</organism>
<dbReference type="InterPro" id="IPR012349">
    <property type="entry name" value="Split_barrel_FMN-bd"/>
</dbReference>
<dbReference type="GO" id="GO:0010181">
    <property type="term" value="F:FMN binding"/>
    <property type="evidence" value="ECO:0007669"/>
    <property type="project" value="InterPro"/>
</dbReference>
<dbReference type="InterPro" id="IPR002563">
    <property type="entry name" value="Flavin_Rdtase-like_dom"/>
</dbReference>
<dbReference type="PANTHER" id="PTHR43567:SF1">
    <property type="entry name" value="FLAVOREDOXIN"/>
    <property type="match status" value="1"/>
</dbReference>
<dbReference type="OrthoDB" id="9794638at2"/>
<dbReference type="SMART" id="SM00903">
    <property type="entry name" value="Flavin_Reduct"/>
    <property type="match status" value="1"/>
</dbReference>